<dbReference type="PANTHER" id="PTHR10204:SF34">
    <property type="entry name" value="NAD(P)H DEHYDROGENASE [QUINONE] 1 ISOFORM 1"/>
    <property type="match status" value="1"/>
</dbReference>
<sequence>MSSLVVVSHPDPDSLTQNVARATVQAIRATGDRVELADLSAEGFDPRFSQGDLDLFRGNAITPADVRSEQERIDRAEHLVLVFPMYWWSMPALLKGWIDRVFVSGWAYDLVPGGGLVKKLDRLTVHLVPVTGDDADTFERHAVFEAFSTQIERGIVEYCGATLGSTTFLHESDTKSRDVLAPEILELGEHVAARIARGGERNGAAQASTPVHERATQLVR</sequence>
<dbReference type="InterPro" id="IPR051545">
    <property type="entry name" value="NAD(P)H_dehydrogenase_qn"/>
</dbReference>
<dbReference type="SUPFAM" id="SSF52218">
    <property type="entry name" value="Flavoproteins"/>
    <property type="match status" value="1"/>
</dbReference>
<evidence type="ECO:0000256" key="3">
    <source>
        <dbReference type="SAM" id="MobiDB-lite"/>
    </source>
</evidence>
<feature type="domain" description="Flavodoxin-like fold" evidence="4">
    <location>
        <begin position="1"/>
        <end position="176"/>
    </location>
</feature>
<protein>
    <submittedName>
        <fullName evidence="5">NAD(P)H-dependent oxidoreductase</fullName>
        <ecNumber evidence="5">1.-.-.-</ecNumber>
    </submittedName>
</protein>
<organism evidence="5">
    <name type="scientific">Nakamurella sp. A5-74</name>
    <dbReference type="NCBI Taxonomy" id="3158264"/>
    <lineage>
        <taxon>Bacteria</taxon>
        <taxon>Bacillati</taxon>
        <taxon>Actinomycetota</taxon>
        <taxon>Actinomycetes</taxon>
        <taxon>Nakamurellales</taxon>
        <taxon>Nakamurellaceae</taxon>
        <taxon>Nakamurella</taxon>
    </lineage>
</organism>
<evidence type="ECO:0000313" key="5">
    <source>
        <dbReference type="EMBL" id="XCG62820.1"/>
    </source>
</evidence>
<dbReference type="PANTHER" id="PTHR10204">
    <property type="entry name" value="NAD P H OXIDOREDUCTASE-RELATED"/>
    <property type="match status" value="1"/>
</dbReference>
<keyword evidence="2 5" id="KW-0560">Oxidoreductase</keyword>
<gene>
    <name evidence="5" type="ORF">ABLG96_16585</name>
</gene>
<feature type="compositionally biased region" description="Basic and acidic residues" evidence="3">
    <location>
        <begin position="211"/>
        <end position="220"/>
    </location>
</feature>
<dbReference type="InterPro" id="IPR029039">
    <property type="entry name" value="Flavoprotein-like_sf"/>
</dbReference>
<feature type="region of interest" description="Disordered" evidence="3">
    <location>
        <begin position="199"/>
        <end position="220"/>
    </location>
</feature>
<dbReference type="GO" id="GO:0003955">
    <property type="term" value="F:NAD(P)H dehydrogenase (quinone) activity"/>
    <property type="evidence" value="ECO:0007669"/>
    <property type="project" value="TreeGrafter"/>
</dbReference>
<evidence type="ECO:0000256" key="1">
    <source>
        <dbReference type="ARBA" id="ARBA00006252"/>
    </source>
</evidence>
<dbReference type="AlphaFoldDB" id="A0AAU8DKP0"/>
<dbReference type="Gene3D" id="3.40.50.360">
    <property type="match status" value="1"/>
</dbReference>
<dbReference type="RefSeq" id="WP_353648435.1">
    <property type="nucleotide sequence ID" value="NZ_CP159218.1"/>
</dbReference>
<accession>A0AAU8DKP0</accession>
<dbReference type="Pfam" id="PF02525">
    <property type="entry name" value="Flavodoxin_2"/>
    <property type="match status" value="1"/>
</dbReference>
<dbReference type="EMBL" id="CP159218">
    <property type="protein sequence ID" value="XCG62820.1"/>
    <property type="molecule type" value="Genomic_DNA"/>
</dbReference>
<evidence type="ECO:0000259" key="4">
    <source>
        <dbReference type="Pfam" id="PF02525"/>
    </source>
</evidence>
<proteinExistence type="inferred from homology"/>
<reference evidence="5" key="1">
    <citation type="submission" date="2024-05" db="EMBL/GenBank/DDBJ databases">
        <authorList>
            <person name="Cai S.Y."/>
            <person name="Jin L.M."/>
            <person name="Li H.R."/>
        </authorList>
    </citation>
    <scope>NUCLEOTIDE SEQUENCE</scope>
    <source>
        <strain evidence="5">A5-74</strain>
    </source>
</reference>
<dbReference type="InterPro" id="IPR003680">
    <property type="entry name" value="Flavodoxin_fold"/>
</dbReference>
<name>A0AAU8DKP0_9ACTN</name>
<dbReference type="GO" id="GO:0005829">
    <property type="term" value="C:cytosol"/>
    <property type="evidence" value="ECO:0007669"/>
    <property type="project" value="TreeGrafter"/>
</dbReference>
<dbReference type="EC" id="1.-.-.-" evidence="5"/>
<evidence type="ECO:0000256" key="2">
    <source>
        <dbReference type="ARBA" id="ARBA00023002"/>
    </source>
</evidence>
<comment type="similarity">
    <text evidence="1">Belongs to the NAD(P)H dehydrogenase (quinone) family.</text>
</comment>